<evidence type="ECO:0000256" key="2">
    <source>
        <dbReference type="ARBA" id="ARBA00013242"/>
    </source>
</evidence>
<dbReference type="Pfam" id="PF03030">
    <property type="entry name" value="H_PPase"/>
    <property type="match status" value="1"/>
</dbReference>
<evidence type="ECO:0000256" key="3">
    <source>
        <dbReference type="ARBA" id="ARBA00022448"/>
    </source>
</evidence>
<dbReference type="GO" id="GO:0012505">
    <property type="term" value="C:endomembrane system"/>
    <property type="evidence" value="ECO:0007669"/>
    <property type="project" value="UniProtKB-SubCell"/>
</dbReference>
<comment type="subcellular location">
    <subcellularLocation>
        <location evidence="1">Endomembrane system</location>
        <topology evidence="1">Multi-pass membrane protein</topology>
    </subcellularLocation>
</comment>
<accession>A0A7J9DU71</accession>
<dbReference type="GO" id="GO:0009678">
    <property type="term" value="F:diphosphate hydrolysis-driven proton transmembrane transporter activity"/>
    <property type="evidence" value="ECO:0007669"/>
    <property type="project" value="UniProtKB-EC"/>
</dbReference>
<keyword evidence="8" id="KW-0406">Ion transport</keyword>
<keyword evidence="6" id="KW-1278">Translocase</keyword>
<protein>
    <recommendedName>
        <fullName evidence="2">H(+)-exporting diphosphatase</fullName>
        <ecNumber evidence="2">7.1.3.1</ecNumber>
    </recommendedName>
</protein>
<dbReference type="EC" id="7.1.3.1" evidence="2"/>
<feature type="compositionally biased region" description="Low complexity" evidence="10">
    <location>
        <begin position="84"/>
        <end position="96"/>
    </location>
</feature>
<keyword evidence="5" id="KW-0460">Magnesium</keyword>
<evidence type="ECO:0000256" key="4">
    <source>
        <dbReference type="ARBA" id="ARBA00022692"/>
    </source>
</evidence>
<evidence type="ECO:0000313" key="12">
    <source>
        <dbReference type="EMBL" id="MBA0764104.1"/>
    </source>
</evidence>
<evidence type="ECO:0000256" key="5">
    <source>
        <dbReference type="ARBA" id="ARBA00022842"/>
    </source>
</evidence>
<reference evidence="12 13" key="1">
    <citation type="journal article" date="2019" name="Genome Biol. Evol.">
        <title>Insights into the evolution of the New World diploid cottons (Gossypium, subgenus Houzingenia) based on genome sequencing.</title>
        <authorList>
            <person name="Grover C.E."/>
            <person name="Arick M.A. 2nd"/>
            <person name="Thrash A."/>
            <person name="Conover J.L."/>
            <person name="Sanders W.S."/>
            <person name="Peterson D.G."/>
            <person name="Frelichowski J.E."/>
            <person name="Scheffler J.A."/>
            <person name="Scheffler B.E."/>
            <person name="Wendel J.F."/>
        </authorList>
    </citation>
    <scope>NUCLEOTIDE SEQUENCE [LARGE SCALE GENOMIC DNA]</scope>
    <source>
        <strain evidence="12">8</strain>
        <tissue evidence="12">Leaf</tissue>
    </source>
</reference>
<comment type="caution">
    <text evidence="12">The sequence shown here is derived from an EMBL/GenBank/DDBJ whole genome shotgun (WGS) entry which is preliminary data.</text>
</comment>
<organism evidence="12 13">
    <name type="scientific">Gossypium trilobum</name>
    <dbReference type="NCBI Taxonomy" id="34281"/>
    <lineage>
        <taxon>Eukaryota</taxon>
        <taxon>Viridiplantae</taxon>
        <taxon>Streptophyta</taxon>
        <taxon>Embryophyta</taxon>
        <taxon>Tracheophyta</taxon>
        <taxon>Spermatophyta</taxon>
        <taxon>Magnoliopsida</taxon>
        <taxon>eudicotyledons</taxon>
        <taxon>Gunneridae</taxon>
        <taxon>Pentapetalae</taxon>
        <taxon>rosids</taxon>
        <taxon>malvids</taxon>
        <taxon>Malvales</taxon>
        <taxon>Malvaceae</taxon>
        <taxon>Malvoideae</taxon>
        <taxon>Gossypium</taxon>
    </lineage>
</organism>
<dbReference type="InterPro" id="IPR004131">
    <property type="entry name" value="PPase-energised_H-pump"/>
</dbReference>
<proteinExistence type="predicted"/>
<dbReference type="Proteomes" id="UP000593568">
    <property type="component" value="Unassembled WGS sequence"/>
</dbReference>
<keyword evidence="13" id="KW-1185">Reference proteome</keyword>
<dbReference type="GO" id="GO:0016020">
    <property type="term" value="C:membrane"/>
    <property type="evidence" value="ECO:0007669"/>
    <property type="project" value="InterPro"/>
</dbReference>
<dbReference type="PANTHER" id="PTHR31998">
    <property type="entry name" value="K(+)-INSENSITIVE PYROPHOSPHATE-ENERGIZED PROTON PUMP"/>
    <property type="match status" value="1"/>
</dbReference>
<evidence type="ECO:0000256" key="1">
    <source>
        <dbReference type="ARBA" id="ARBA00004127"/>
    </source>
</evidence>
<evidence type="ECO:0000313" key="13">
    <source>
        <dbReference type="Proteomes" id="UP000593568"/>
    </source>
</evidence>
<evidence type="ECO:0000256" key="10">
    <source>
        <dbReference type="SAM" id="MobiDB-lite"/>
    </source>
</evidence>
<dbReference type="GO" id="GO:0004427">
    <property type="term" value="F:inorganic diphosphate phosphatase activity"/>
    <property type="evidence" value="ECO:0007669"/>
    <property type="project" value="InterPro"/>
</dbReference>
<evidence type="ECO:0000256" key="6">
    <source>
        <dbReference type="ARBA" id="ARBA00022967"/>
    </source>
</evidence>
<keyword evidence="4 11" id="KW-0812">Transmembrane</keyword>
<evidence type="ECO:0000256" key="7">
    <source>
        <dbReference type="ARBA" id="ARBA00022989"/>
    </source>
</evidence>
<keyword evidence="9 11" id="KW-0472">Membrane</keyword>
<feature type="region of interest" description="Disordered" evidence="10">
    <location>
        <begin position="72"/>
        <end position="124"/>
    </location>
</feature>
<keyword evidence="3" id="KW-0813">Transport</keyword>
<evidence type="ECO:0000256" key="8">
    <source>
        <dbReference type="ARBA" id="ARBA00023065"/>
    </source>
</evidence>
<dbReference type="EMBL" id="JABEZW010000004">
    <property type="protein sequence ID" value="MBA0764104.1"/>
    <property type="molecule type" value="Genomic_DNA"/>
</dbReference>
<sequence>MYSAFSSQGFAIGSAALVSLALFGAYVSRAGIKTVDVLTPKAFIGLIVGAMLPYWQGKTRLRKLRQDINRCLTPRNDPTRRTRYAYSTYSRNPFRSRNSRRCPRLPSQLQTQEEHGIMPRNTLR</sequence>
<keyword evidence="7 11" id="KW-1133">Transmembrane helix</keyword>
<evidence type="ECO:0000256" key="11">
    <source>
        <dbReference type="SAM" id="Phobius"/>
    </source>
</evidence>
<gene>
    <name evidence="12" type="ORF">Gotri_013475</name>
</gene>
<feature type="transmembrane region" description="Helical" evidence="11">
    <location>
        <begin position="39"/>
        <end position="55"/>
    </location>
</feature>
<evidence type="ECO:0000256" key="9">
    <source>
        <dbReference type="ARBA" id="ARBA00023136"/>
    </source>
</evidence>
<name>A0A7J9DU71_9ROSI</name>
<dbReference type="AlphaFoldDB" id="A0A7J9DU71"/>